<dbReference type="InterPro" id="IPR039421">
    <property type="entry name" value="Type_1_exporter"/>
</dbReference>
<keyword evidence="11" id="KW-0325">Glycoprotein</keyword>
<accession>A0A9W9VZD2</accession>
<dbReference type="FunFam" id="3.40.50.300:FF:001530">
    <property type="entry name" value="ABC multidrug transporter (Eurofung)"/>
    <property type="match status" value="1"/>
</dbReference>
<feature type="transmembrane region" description="Helical" evidence="13">
    <location>
        <begin position="733"/>
        <end position="756"/>
    </location>
</feature>
<keyword evidence="4" id="KW-1003">Cell membrane</keyword>
<evidence type="ECO:0000259" key="14">
    <source>
        <dbReference type="PROSITE" id="PS50893"/>
    </source>
</evidence>
<feature type="transmembrane region" description="Helical" evidence="13">
    <location>
        <begin position="76"/>
        <end position="103"/>
    </location>
</feature>
<reference evidence="16" key="2">
    <citation type="journal article" date="2023" name="IMA Fungus">
        <title>Comparative genomic study of the Penicillium genus elucidates a diverse pangenome and 15 lateral gene transfer events.</title>
        <authorList>
            <person name="Petersen C."/>
            <person name="Sorensen T."/>
            <person name="Nielsen M.R."/>
            <person name="Sondergaard T.E."/>
            <person name="Sorensen J.L."/>
            <person name="Fitzpatrick D.A."/>
            <person name="Frisvad J.C."/>
            <person name="Nielsen K.L."/>
        </authorList>
    </citation>
    <scope>NUCLEOTIDE SEQUENCE</scope>
    <source>
        <strain evidence="16">IBT 29677</strain>
    </source>
</reference>
<feature type="transmembrane region" description="Helical" evidence="13">
    <location>
        <begin position="878"/>
        <end position="898"/>
    </location>
</feature>
<feature type="transmembrane region" description="Helical" evidence="13">
    <location>
        <begin position="245"/>
        <end position="268"/>
    </location>
</feature>
<evidence type="ECO:0000256" key="7">
    <source>
        <dbReference type="ARBA" id="ARBA00022741"/>
    </source>
</evidence>
<evidence type="ECO:0000259" key="15">
    <source>
        <dbReference type="PROSITE" id="PS50929"/>
    </source>
</evidence>
<keyword evidence="3" id="KW-0813">Transport</keyword>
<dbReference type="SMART" id="SM00382">
    <property type="entry name" value="AAA"/>
    <property type="match status" value="2"/>
</dbReference>
<evidence type="ECO:0000256" key="3">
    <source>
        <dbReference type="ARBA" id="ARBA00022448"/>
    </source>
</evidence>
<feature type="transmembrane region" description="Helical" evidence="13">
    <location>
        <begin position="367"/>
        <end position="388"/>
    </location>
</feature>
<dbReference type="GO" id="GO:0005743">
    <property type="term" value="C:mitochondrial inner membrane"/>
    <property type="evidence" value="ECO:0007669"/>
    <property type="project" value="TreeGrafter"/>
</dbReference>
<dbReference type="GeneID" id="81371193"/>
<evidence type="ECO:0000256" key="4">
    <source>
        <dbReference type="ARBA" id="ARBA00022475"/>
    </source>
</evidence>
<evidence type="ECO:0000256" key="1">
    <source>
        <dbReference type="ARBA" id="ARBA00004651"/>
    </source>
</evidence>
<dbReference type="PROSITE" id="PS50893">
    <property type="entry name" value="ABC_TRANSPORTER_2"/>
    <property type="match status" value="2"/>
</dbReference>
<keyword evidence="5 13" id="KW-0812">Transmembrane</keyword>
<dbReference type="GO" id="GO:0015421">
    <property type="term" value="F:ABC-type oligopeptide transporter activity"/>
    <property type="evidence" value="ECO:0007669"/>
    <property type="project" value="TreeGrafter"/>
</dbReference>
<feature type="domain" description="ABC transmembrane type-1" evidence="15">
    <location>
        <begin position="78"/>
        <end position="390"/>
    </location>
</feature>
<dbReference type="GO" id="GO:0016887">
    <property type="term" value="F:ATP hydrolysis activity"/>
    <property type="evidence" value="ECO:0007669"/>
    <property type="project" value="InterPro"/>
</dbReference>
<evidence type="ECO:0000256" key="6">
    <source>
        <dbReference type="ARBA" id="ARBA00022737"/>
    </source>
</evidence>
<dbReference type="EMBL" id="JAPZBU010000008">
    <property type="protein sequence ID" value="KAJ5392086.1"/>
    <property type="molecule type" value="Genomic_DNA"/>
</dbReference>
<dbReference type="PANTHER" id="PTHR43394:SF27">
    <property type="entry name" value="ATP-DEPENDENT TRANSLOCASE ABCB1-LIKE"/>
    <property type="match status" value="1"/>
</dbReference>
<keyword evidence="17" id="KW-1185">Reference proteome</keyword>
<dbReference type="Proteomes" id="UP001147747">
    <property type="component" value="Unassembled WGS sequence"/>
</dbReference>
<dbReference type="FunFam" id="3.40.50.300:FF:000913">
    <property type="entry name" value="ABC multidrug transporter SitT"/>
    <property type="match status" value="1"/>
</dbReference>
<keyword evidence="10 13" id="KW-0472">Membrane</keyword>
<comment type="caution">
    <text evidence="16">The sequence shown here is derived from an EMBL/GenBank/DDBJ whole genome shotgun (WGS) entry which is preliminary data.</text>
</comment>
<comment type="similarity">
    <text evidence="2">Belongs to the ABC transporter superfamily. ABCB family. Multidrug resistance exporter (TC 3.A.1.201) subfamily.</text>
</comment>
<dbReference type="InterPro" id="IPR017871">
    <property type="entry name" value="ABC_transporter-like_CS"/>
</dbReference>
<feature type="domain" description="ABC transmembrane type-1" evidence="15">
    <location>
        <begin position="735"/>
        <end position="1022"/>
    </location>
</feature>
<dbReference type="Gene3D" id="1.20.1560.10">
    <property type="entry name" value="ABC transporter type 1, transmembrane domain"/>
    <property type="match status" value="1"/>
</dbReference>
<feature type="compositionally biased region" description="Polar residues" evidence="12">
    <location>
        <begin position="14"/>
        <end position="31"/>
    </location>
</feature>
<dbReference type="FunFam" id="1.20.1560.10:FF:000057">
    <property type="entry name" value="ABC multidrug transporter SitT"/>
    <property type="match status" value="1"/>
</dbReference>
<dbReference type="InterPro" id="IPR011527">
    <property type="entry name" value="ABC1_TM_dom"/>
</dbReference>
<dbReference type="InterPro" id="IPR003439">
    <property type="entry name" value="ABC_transporter-like_ATP-bd"/>
</dbReference>
<dbReference type="GO" id="GO:0005886">
    <property type="term" value="C:plasma membrane"/>
    <property type="evidence" value="ECO:0007669"/>
    <property type="project" value="UniProtKB-SubCell"/>
</dbReference>
<feature type="transmembrane region" description="Helical" evidence="13">
    <location>
        <begin position="123"/>
        <end position="144"/>
    </location>
</feature>
<dbReference type="CDD" id="cd18577">
    <property type="entry name" value="ABC_6TM_Pgp_ABCB1_D1_like"/>
    <property type="match status" value="1"/>
</dbReference>
<evidence type="ECO:0000256" key="10">
    <source>
        <dbReference type="ARBA" id="ARBA00023136"/>
    </source>
</evidence>
<evidence type="ECO:0000256" key="8">
    <source>
        <dbReference type="ARBA" id="ARBA00022840"/>
    </source>
</evidence>
<dbReference type="Pfam" id="PF00664">
    <property type="entry name" value="ABC_membrane"/>
    <property type="match status" value="2"/>
</dbReference>
<organism evidence="16 17">
    <name type="scientific">Penicillium cosmopolitanum</name>
    <dbReference type="NCBI Taxonomy" id="1131564"/>
    <lineage>
        <taxon>Eukaryota</taxon>
        <taxon>Fungi</taxon>
        <taxon>Dikarya</taxon>
        <taxon>Ascomycota</taxon>
        <taxon>Pezizomycotina</taxon>
        <taxon>Eurotiomycetes</taxon>
        <taxon>Eurotiomycetidae</taxon>
        <taxon>Eurotiales</taxon>
        <taxon>Aspergillaceae</taxon>
        <taxon>Penicillium</taxon>
    </lineage>
</organism>
<dbReference type="SUPFAM" id="SSF90123">
    <property type="entry name" value="ABC transporter transmembrane region"/>
    <property type="match status" value="2"/>
</dbReference>
<dbReference type="InterPro" id="IPR027417">
    <property type="entry name" value="P-loop_NTPase"/>
</dbReference>
<evidence type="ECO:0000256" key="13">
    <source>
        <dbReference type="SAM" id="Phobius"/>
    </source>
</evidence>
<dbReference type="Pfam" id="PF00005">
    <property type="entry name" value="ABC_tran"/>
    <property type="match status" value="2"/>
</dbReference>
<evidence type="ECO:0000256" key="2">
    <source>
        <dbReference type="ARBA" id="ARBA00007577"/>
    </source>
</evidence>
<keyword evidence="9 13" id="KW-1133">Transmembrane helix</keyword>
<feature type="domain" description="ABC transporter" evidence="14">
    <location>
        <begin position="423"/>
        <end position="668"/>
    </location>
</feature>
<dbReference type="Gene3D" id="3.40.50.300">
    <property type="entry name" value="P-loop containing nucleotide triphosphate hydrolases"/>
    <property type="match status" value="2"/>
</dbReference>
<dbReference type="GO" id="GO:0090374">
    <property type="term" value="P:oligopeptide export from mitochondrion"/>
    <property type="evidence" value="ECO:0007669"/>
    <property type="project" value="TreeGrafter"/>
</dbReference>
<comment type="subcellular location">
    <subcellularLocation>
        <location evidence="1">Cell membrane</location>
        <topology evidence="1">Multi-pass membrane protein</topology>
    </subcellularLocation>
</comment>
<dbReference type="InterPro" id="IPR003593">
    <property type="entry name" value="AAA+_ATPase"/>
</dbReference>
<feature type="transmembrane region" description="Helical" evidence="13">
    <location>
        <begin position="849"/>
        <end position="872"/>
    </location>
</feature>
<dbReference type="PROSITE" id="PS00211">
    <property type="entry name" value="ABC_TRANSPORTER_1"/>
    <property type="match status" value="2"/>
</dbReference>
<feature type="transmembrane region" description="Helical" evidence="13">
    <location>
        <begin position="957"/>
        <end position="981"/>
    </location>
</feature>
<feature type="region of interest" description="Disordered" evidence="12">
    <location>
        <begin position="1"/>
        <end position="54"/>
    </location>
</feature>
<evidence type="ECO:0000256" key="9">
    <source>
        <dbReference type="ARBA" id="ARBA00022989"/>
    </source>
</evidence>
<gene>
    <name evidence="16" type="ORF">N7509_007576</name>
</gene>
<dbReference type="CDD" id="cd18578">
    <property type="entry name" value="ABC_6TM_Pgp_ABCB1_D2_like"/>
    <property type="match status" value="1"/>
</dbReference>
<keyword evidence="6" id="KW-0677">Repeat</keyword>
<evidence type="ECO:0000256" key="5">
    <source>
        <dbReference type="ARBA" id="ARBA00022692"/>
    </source>
</evidence>
<feature type="transmembrane region" description="Helical" evidence="13">
    <location>
        <begin position="222"/>
        <end position="239"/>
    </location>
</feature>
<feature type="domain" description="ABC transporter" evidence="14">
    <location>
        <begin position="1059"/>
        <end position="1305"/>
    </location>
</feature>
<evidence type="ECO:0000313" key="17">
    <source>
        <dbReference type="Proteomes" id="UP001147747"/>
    </source>
</evidence>
<evidence type="ECO:0000256" key="11">
    <source>
        <dbReference type="ARBA" id="ARBA00023180"/>
    </source>
</evidence>
<reference evidence="16" key="1">
    <citation type="submission" date="2022-12" db="EMBL/GenBank/DDBJ databases">
        <authorList>
            <person name="Petersen C."/>
        </authorList>
    </citation>
    <scope>NUCLEOTIDE SEQUENCE</scope>
    <source>
        <strain evidence="16">IBT 29677</strain>
    </source>
</reference>
<dbReference type="PANTHER" id="PTHR43394">
    <property type="entry name" value="ATP-DEPENDENT PERMEASE MDL1, MITOCHONDRIAL"/>
    <property type="match status" value="1"/>
</dbReference>
<dbReference type="GO" id="GO:0005524">
    <property type="term" value="F:ATP binding"/>
    <property type="evidence" value="ECO:0007669"/>
    <property type="project" value="UniProtKB-KW"/>
</dbReference>
<keyword evidence="8" id="KW-0067">ATP-binding</keyword>
<dbReference type="RefSeq" id="XP_056487764.1">
    <property type="nucleotide sequence ID" value="XM_056632213.1"/>
</dbReference>
<feature type="compositionally biased region" description="Basic and acidic residues" evidence="12">
    <location>
        <begin position="35"/>
        <end position="53"/>
    </location>
</feature>
<proteinExistence type="inferred from homology"/>
<evidence type="ECO:0000313" key="16">
    <source>
        <dbReference type="EMBL" id="KAJ5392086.1"/>
    </source>
</evidence>
<name>A0A9W9VZD2_9EURO</name>
<keyword evidence="7" id="KW-0547">Nucleotide-binding</keyword>
<sequence length="1310" mass="144474">MGVSPDEPKAAVTERQNTQELKGSPSSSPPNGEQLDVKVDEDPKQDPETKDETEQTASLGHYFRILSYLTFKDRMVLAVALVSSMASGVPLPLMNIIFGQLVGNFGDYFLPNSTTTESEFKASVSRLSLFIVYLFIAKFVLTYFSMVNKFPQNECPVGLIIHKPDYCFRVTSLRVSAALRLEYMSSLFAQPISKLDQVSVGTVVNAITTSSNSIQQSISDKLAILFQSLALLISAYIIAFKYSWALTLATSSAILFIVIVCSLTIPAIMKIQQEVDKANEKHSTIAAEVFGSIRTVISLGAEAPLAKKYCQWVEESRKRGTKLSVIMGFQFGLLFFAMYASYSLAFWLGLKLFREGHIPNIDTVITVFFSVMIAVSILGSIASPLMMISKAASAASSFFEIIDAERIAADGDRDTDALASGDIIFEDVQFSYPARPDTQILFSLNARFERAKTTAIVGPSGSGKSTIVALTERWYAPESGSISVGPRNIAELDLKWWRSNIGLVQQEPFLFNDTIFKNVSFGLVGTKWEDEPDSVKLELVKNACREAFAEEFIDRLPKGYETLVGENGAKLSGGQRQRLAIARSIIKEPTILVLDEATSAIDVRGEKIVQAALDRVSKNRTTIVIAHRLSTVRRADKIIVLRGGINIEEGTHDDLLAMDEGLYRGLVNAQQLDTAADEDDDAVEITEALKQEIDYSTTVLEDSQDENKKKADKRGFFRSVGLLMYESRRHWRFFLLALFAVLGAASAFPLQSWLFAKLILVFSYTDQKLVDAANFWSLWFFVLALGIAACYASIGFAANRLGIEMSSTSRAEYFENILRKPVPFYDLSDNASGSLVSRLATDPKQIEDLIGLNGVFPVISLCSMIGCIAIAFSFGWKLSLVATFAALPFVFLAAYMRIRYELEFDAMNSAVYSGSSQFAAEAIEAFRTVSALTMEDSILKRYSALLQEQQNKAFRKAWVATLVFAFSDSVELCAMALTFWYGGQLLASREYEPTSFFVVYMSIILGGQQAGQFFSYGPNIAQGTAAANRILDFRPALGGSENCPENREIDQSSGSGAHIEFQNVAFKYDSQEKPLFTGLDVNIESGQFVAFVGASGCGKTTTISMLERFYDPFQGTILLNGENITTMNKASYRRSLSLVAQEPRLFEGSIRDNITLGLDSSEYTEEELIQACIDAEIHTFITSLPEGYSTELGIKAQTALSGGQRQRLCIARALLRKPTLLLLDEATSSLDSHSEKTVQAALERLAGRRSITIVAVAHRLATIQKADVIFVFGESQDGNGSTIVEHGSHQELLRKKGMYWQMCQATGLDR</sequence>
<protein>
    <submittedName>
        <fullName evidence="16">ABC transporter integral membrane type 1</fullName>
    </submittedName>
</protein>
<evidence type="ECO:0000256" key="12">
    <source>
        <dbReference type="SAM" id="MobiDB-lite"/>
    </source>
</evidence>
<dbReference type="OrthoDB" id="6500128at2759"/>
<dbReference type="PROSITE" id="PS50929">
    <property type="entry name" value="ABC_TM1F"/>
    <property type="match status" value="2"/>
</dbReference>
<feature type="transmembrane region" description="Helical" evidence="13">
    <location>
        <begin position="776"/>
        <end position="798"/>
    </location>
</feature>
<feature type="transmembrane region" description="Helical" evidence="13">
    <location>
        <begin position="325"/>
        <end position="347"/>
    </location>
</feature>
<dbReference type="InterPro" id="IPR036640">
    <property type="entry name" value="ABC1_TM_sf"/>
</dbReference>
<dbReference type="SUPFAM" id="SSF52540">
    <property type="entry name" value="P-loop containing nucleoside triphosphate hydrolases"/>
    <property type="match status" value="2"/>
</dbReference>